<protein>
    <submittedName>
        <fullName evidence="2">Uncharacterized protein</fullName>
    </submittedName>
</protein>
<evidence type="ECO:0000256" key="1">
    <source>
        <dbReference type="SAM" id="MobiDB-lite"/>
    </source>
</evidence>
<dbReference type="RefSeq" id="XP_002583681.1">
    <property type="nucleotide sequence ID" value="XM_002583635.1"/>
</dbReference>
<organism evidence="2 3">
    <name type="scientific">Uncinocarpus reesii (strain UAMH 1704)</name>
    <dbReference type="NCBI Taxonomy" id="336963"/>
    <lineage>
        <taxon>Eukaryota</taxon>
        <taxon>Fungi</taxon>
        <taxon>Dikarya</taxon>
        <taxon>Ascomycota</taxon>
        <taxon>Pezizomycotina</taxon>
        <taxon>Eurotiomycetes</taxon>
        <taxon>Eurotiomycetidae</taxon>
        <taxon>Onygenales</taxon>
        <taxon>Onygenaceae</taxon>
        <taxon>Uncinocarpus</taxon>
    </lineage>
</organism>
<keyword evidence="3" id="KW-1185">Reference proteome</keyword>
<name>C4JVQ6_UNCRE</name>
<feature type="region of interest" description="Disordered" evidence="1">
    <location>
        <begin position="1"/>
        <end position="74"/>
    </location>
</feature>
<dbReference type="GeneID" id="8444055"/>
<evidence type="ECO:0000313" key="2">
    <source>
        <dbReference type="EMBL" id="EEP81783.1"/>
    </source>
</evidence>
<gene>
    <name evidence="2" type="ORF">UREG_06648</name>
</gene>
<evidence type="ECO:0000313" key="3">
    <source>
        <dbReference type="Proteomes" id="UP000002058"/>
    </source>
</evidence>
<dbReference type="VEuPathDB" id="FungiDB:UREG_06648"/>
<sequence>MVPIVLPVRHDAQPRPGQGMRSTKTGRSASEPAARGSKKKPSVRADKRVGYSIVKEAPKGTGASKDEQQEDVAR</sequence>
<accession>C4JVQ6</accession>
<feature type="compositionally biased region" description="Basic and acidic residues" evidence="1">
    <location>
        <begin position="64"/>
        <end position="74"/>
    </location>
</feature>
<proteinExistence type="predicted"/>
<reference evidence="3" key="1">
    <citation type="journal article" date="2009" name="Genome Res.">
        <title>Comparative genomic analyses of the human fungal pathogens Coccidioides and their relatives.</title>
        <authorList>
            <person name="Sharpton T.J."/>
            <person name="Stajich J.E."/>
            <person name="Rounsley S.D."/>
            <person name="Gardner M.J."/>
            <person name="Wortman J.R."/>
            <person name="Jordar V.S."/>
            <person name="Maiti R."/>
            <person name="Kodira C.D."/>
            <person name="Neafsey D.E."/>
            <person name="Zeng Q."/>
            <person name="Hung C.-Y."/>
            <person name="McMahan C."/>
            <person name="Muszewska A."/>
            <person name="Grynberg M."/>
            <person name="Mandel M.A."/>
            <person name="Kellner E.M."/>
            <person name="Barker B.M."/>
            <person name="Galgiani J.N."/>
            <person name="Orbach M.J."/>
            <person name="Kirkland T.N."/>
            <person name="Cole G.T."/>
            <person name="Henn M.R."/>
            <person name="Birren B.W."/>
            <person name="Taylor J.W."/>
        </authorList>
    </citation>
    <scope>NUCLEOTIDE SEQUENCE [LARGE SCALE GENOMIC DNA]</scope>
    <source>
        <strain evidence="3">UAMH 1704</strain>
    </source>
</reference>
<dbReference type="HOGENOM" id="CLU_2689648_0_0_1"/>
<dbReference type="AlphaFoldDB" id="C4JVQ6"/>
<dbReference type="EMBL" id="CH476618">
    <property type="protein sequence ID" value="EEP81783.1"/>
    <property type="molecule type" value="Genomic_DNA"/>
</dbReference>
<dbReference type="KEGG" id="ure:UREG_06648"/>
<dbReference type="InParanoid" id="C4JVQ6"/>
<dbReference type="Proteomes" id="UP000002058">
    <property type="component" value="Unassembled WGS sequence"/>
</dbReference>